<protein>
    <recommendedName>
        <fullName evidence="1">HTH cro/C1-type domain-containing protein</fullName>
    </recommendedName>
</protein>
<proteinExistence type="predicted"/>
<dbReference type="Proteomes" id="UP000077628">
    <property type="component" value="Unassembled WGS sequence"/>
</dbReference>
<dbReference type="GO" id="GO:0003677">
    <property type="term" value="F:DNA binding"/>
    <property type="evidence" value="ECO:0007669"/>
    <property type="project" value="InterPro"/>
</dbReference>
<reference evidence="3" key="1">
    <citation type="submission" date="2016-03" db="EMBL/GenBank/DDBJ databases">
        <authorList>
            <person name="Heylen K."/>
            <person name="De Vos P."/>
            <person name="Vekeman B."/>
        </authorList>
    </citation>
    <scope>NUCLEOTIDE SEQUENCE [LARGE SCALE GENOMIC DNA]</scope>
    <source>
        <strain evidence="3">R-45383</strain>
    </source>
</reference>
<feature type="domain" description="HTH cro/C1-type" evidence="1">
    <location>
        <begin position="24"/>
        <end position="79"/>
    </location>
</feature>
<dbReference type="InterPro" id="IPR010982">
    <property type="entry name" value="Lambda_DNA-bd_dom_sf"/>
</dbReference>
<accession>A0A177P4E5</accession>
<dbReference type="Gene3D" id="1.10.260.40">
    <property type="entry name" value="lambda repressor-like DNA-binding domains"/>
    <property type="match status" value="1"/>
</dbReference>
<evidence type="ECO:0000313" key="3">
    <source>
        <dbReference type="Proteomes" id="UP000077628"/>
    </source>
</evidence>
<gene>
    <name evidence="2" type="ORF">A1355_20130</name>
</gene>
<dbReference type="AlphaFoldDB" id="A0A177P4E5"/>
<dbReference type="STRING" id="702114.A1355_20130"/>
<dbReference type="EMBL" id="LUUK01000041">
    <property type="protein sequence ID" value="OAI25081.1"/>
    <property type="molecule type" value="Genomic_DNA"/>
</dbReference>
<dbReference type="OrthoDB" id="5574358at2"/>
<dbReference type="InterPro" id="IPR001387">
    <property type="entry name" value="Cro/C1-type_HTH"/>
</dbReference>
<keyword evidence="3" id="KW-1185">Reference proteome</keyword>
<sequence length="177" mass="19268">MTNPKIIYTNKTEIAILKVVGARLKEARESLKVTQMHAAPFLGTSVQALIDAESGRLNPLPIKFLKAAAETYSVSTDWLLGLVEWEKEDAGRDLLAGLQRIHLKHYAELVARQAEADEINGHAQAALSEIVMAFEAFQKANAGFIDMPAGARLLRAVSAARKINVAHPISKKQASTV</sequence>
<comment type="caution">
    <text evidence="2">The sequence shown here is derived from an EMBL/GenBank/DDBJ whole genome shotgun (WGS) entry which is preliminary data.</text>
</comment>
<name>A0A177P4E5_9GAMM</name>
<dbReference type="SMART" id="SM00530">
    <property type="entry name" value="HTH_XRE"/>
    <property type="match status" value="1"/>
</dbReference>
<evidence type="ECO:0000313" key="2">
    <source>
        <dbReference type="EMBL" id="OAI25081.1"/>
    </source>
</evidence>
<dbReference type="RefSeq" id="WP_064025260.1">
    <property type="nucleotide sequence ID" value="NZ_LUUK01000041.1"/>
</dbReference>
<dbReference type="CDD" id="cd00093">
    <property type="entry name" value="HTH_XRE"/>
    <property type="match status" value="1"/>
</dbReference>
<dbReference type="SUPFAM" id="SSF47413">
    <property type="entry name" value="lambda repressor-like DNA-binding domains"/>
    <property type="match status" value="1"/>
</dbReference>
<organism evidence="2 3">
    <name type="scientific">Methylomonas koyamae</name>
    <dbReference type="NCBI Taxonomy" id="702114"/>
    <lineage>
        <taxon>Bacteria</taxon>
        <taxon>Pseudomonadati</taxon>
        <taxon>Pseudomonadota</taxon>
        <taxon>Gammaproteobacteria</taxon>
        <taxon>Methylococcales</taxon>
        <taxon>Methylococcaceae</taxon>
        <taxon>Methylomonas</taxon>
    </lineage>
</organism>
<dbReference type="PROSITE" id="PS50943">
    <property type="entry name" value="HTH_CROC1"/>
    <property type="match status" value="1"/>
</dbReference>
<evidence type="ECO:0000259" key="1">
    <source>
        <dbReference type="PROSITE" id="PS50943"/>
    </source>
</evidence>